<organism evidence="4 5">
    <name type="scientific">Homarus americanus</name>
    <name type="common">American lobster</name>
    <dbReference type="NCBI Taxonomy" id="6706"/>
    <lineage>
        <taxon>Eukaryota</taxon>
        <taxon>Metazoa</taxon>
        <taxon>Ecdysozoa</taxon>
        <taxon>Arthropoda</taxon>
        <taxon>Crustacea</taxon>
        <taxon>Multicrustacea</taxon>
        <taxon>Malacostraca</taxon>
        <taxon>Eumalacostraca</taxon>
        <taxon>Eucarida</taxon>
        <taxon>Decapoda</taxon>
        <taxon>Pleocyemata</taxon>
        <taxon>Astacidea</taxon>
        <taxon>Nephropoidea</taxon>
        <taxon>Nephropidae</taxon>
        <taxon>Homarus</taxon>
    </lineage>
</organism>
<keyword evidence="5" id="KW-1185">Reference proteome</keyword>
<evidence type="ECO:0000313" key="4">
    <source>
        <dbReference type="EMBL" id="KAG7168646.1"/>
    </source>
</evidence>
<dbReference type="GO" id="GO:0005634">
    <property type="term" value="C:nucleus"/>
    <property type="evidence" value="ECO:0007669"/>
    <property type="project" value="UniProtKB-SubCell"/>
</dbReference>
<evidence type="ECO:0000313" key="5">
    <source>
        <dbReference type="Proteomes" id="UP000747542"/>
    </source>
</evidence>
<dbReference type="SUPFAM" id="SSF46689">
    <property type="entry name" value="Homeodomain-like"/>
    <property type="match status" value="1"/>
</dbReference>
<dbReference type="AlphaFoldDB" id="A0A8J5K3J9"/>
<dbReference type="GO" id="GO:0006313">
    <property type="term" value="P:DNA transposition"/>
    <property type="evidence" value="ECO:0007669"/>
    <property type="project" value="InterPro"/>
</dbReference>
<feature type="domain" description="Transposase Tc1-like" evidence="3">
    <location>
        <begin position="88"/>
        <end position="139"/>
    </location>
</feature>
<evidence type="ECO:0000259" key="3">
    <source>
        <dbReference type="Pfam" id="PF01498"/>
    </source>
</evidence>
<feature type="chain" id="PRO_5035191929" evidence="2">
    <location>
        <begin position="18"/>
        <end position="200"/>
    </location>
</feature>
<sequence length="200" mass="22603">MLMLLLTLVDIPTDSQSRISRSVVWLPAMKAHSSPDAHMDKQRTPLILRGQIISLRDIGLSIRAIAHQLGLFPTRRPRSRVITTQEHERIRQAAEENPFTNAVAIRDELQLNVSNETVRRRLHEAGIHHSAARVLNNLRTSVIAKLLDGNFFTLVSDSNHKASIVPASKERLIDQHRDARIAFALEGFDDKKFRGKMDGL</sequence>
<reference evidence="4" key="1">
    <citation type="journal article" date="2021" name="Sci. Adv.">
        <title>The American lobster genome reveals insights on longevity, neural, and immune adaptations.</title>
        <authorList>
            <person name="Polinski J.M."/>
            <person name="Zimin A.V."/>
            <person name="Clark K.F."/>
            <person name="Kohn A.B."/>
            <person name="Sadowski N."/>
            <person name="Timp W."/>
            <person name="Ptitsyn A."/>
            <person name="Khanna P."/>
            <person name="Romanova D.Y."/>
            <person name="Williams P."/>
            <person name="Greenwood S.J."/>
            <person name="Moroz L.L."/>
            <person name="Walt D.R."/>
            <person name="Bodnar A.G."/>
        </authorList>
    </citation>
    <scope>NUCLEOTIDE SEQUENCE</scope>
    <source>
        <strain evidence="4">GMGI-L3</strain>
    </source>
</reference>
<feature type="signal peptide" evidence="2">
    <location>
        <begin position="1"/>
        <end position="17"/>
    </location>
</feature>
<evidence type="ECO:0000256" key="2">
    <source>
        <dbReference type="SAM" id="SignalP"/>
    </source>
</evidence>
<dbReference type="InterPro" id="IPR009057">
    <property type="entry name" value="Homeodomain-like_sf"/>
</dbReference>
<accession>A0A8J5K3J9</accession>
<proteinExistence type="predicted"/>
<comment type="caution">
    <text evidence="4">The sequence shown here is derived from an EMBL/GenBank/DDBJ whole genome shotgun (WGS) entry which is preliminary data.</text>
</comment>
<dbReference type="EMBL" id="JAHLQT010019720">
    <property type="protein sequence ID" value="KAG7168646.1"/>
    <property type="molecule type" value="Genomic_DNA"/>
</dbReference>
<dbReference type="InterPro" id="IPR002492">
    <property type="entry name" value="Transposase_Tc1-like"/>
</dbReference>
<evidence type="ECO:0000256" key="1">
    <source>
        <dbReference type="ARBA" id="ARBA00004123"/>
    </source>
</evidence>
<protein>
    <submittedName>
        <fullName evidence="4">Putative Transposase-containing protein 1</fullName>
    </submittedName>
</protein>
<dbReference type="Proteomes" id="UP000747542">
    <property type="component" value="Unassembled WGS sequence"/>
</dbReference>
<dbReference type="Pfam" id="PF01498">
    <property type="entry name" value="HTH_Tnp_Tc3_2"/>
    <property type="match status" value="1"/>
</dbReference>
<dbReference type="GO" id="GO:0015074">
    <property type="term" value="P:DNA integration"/>
    <property type="evidence" value="ECO:0007669"/>
    <property type="project" value="InterPro"/>
</dbReference>
<gene>
    <name evidence="4" type="ORF">Hamer_G025778</name>
</gene>
<name>A0A8J5K3J9_HOMAM</name>
<comment type="subcellular location">
    <subcellularLocation>
        <location evidence="1">Nucleus</location>
    </subcellularLocation>
</comment>
<dbReference type="GO" id="GO:0003677">
    <property type="term" value="F:DNA binding"/>
    <property type="evidence" value="ECO:0007669"/>
    <property type="project" value="InterPro"/>
</dbReference>
<keyword evidence="2" id="KW-0732">Signal</keyword>